<accession>A0AAE0BA26</accession>
<evidence type="ECO:0000313" key="2">
    <source>
        <dbReference type="Proteomes" id="UP001281410"/>
    </source>
</evidence>
<protein>
    <submittedName>
        <fullName evidence="1">Uncharacterized protein</fullName>
    </submittedName>
</protein>
<organism evidence="1 2">
    <name type="scientific">Dipteronia sinensis</name>
    <dbReference type="NCBI Taxonomy" id="43782"/>
    <lineage>
        <taxon>Eukaryota</taxon>
        <taxon>Viridiplantae</taxon>
        <taxon>Streptophyta</taxon>
        <taxon>Embryophyta</taxon>
        <taxon>Tracheophyta</taxon>
        <taxon>Spermatophyta</taxon>
        <taxon>Magnoliopsida</taxon>
        <taxon>eudicotyledons</taxon>
        <taxon>Gunneridae</taxon>
        <taxon>Pentapetalae</taxon>
        <taxon>rosids</taxon>
        <taxon>malvids</taxon>
        <taxon>Sapindales</taxon>
        <taxon>Sapindaceae</taxon>
        <taxon>Hippocastanoideae</taxon>
        <taxon>Acereae</taxon>
        <taxon>Dipteronia</taxon>
    </lineage>
</organism>
<name>A0AAE0BA26_9ROSI</name>
<dbReference type="Proteomes" id="UP001281410">
    <property type="component" value="Unassembled WGS sequence"/>
</dbReference>
<dbReference type="AlphaFoldDB" id="A0AAE0BA26"/>
<proteinExistence type="predicted"/>
<keyword evidence="2" id="KW-1185">Reference proteome</keyword>
<sequence length="117" mass="12656">MPSQLQSALVMPVHTSCQSKVCNFGSEVGIQKNVTGLQVLVDIGRIGVSVEIIEGISNVISDLDSLLPWQSIRSLDLVGVEPIIDSAIVCILVNKVGVAFMETETRKPYYVTVIDLL</sequence>
<dbReference type="EMBL" id="JANJYJ010000001">
    <property type="protein sequence ID" value="KAK3232128.1"/>
    <property type="molecule type" value="Genomic_DNA"/>
</dbReference>
<gene>
    <name evidence="1" type="ORF">Dsin_004009</name>
</gene>
<evidence type="ECO:0000313" key="1">
    <source>
        <dbReference type="EMBL" id="KAK3232128.1"/>
    </source>
</evidence>
<reference evidence="1" key="1">
    <citation type="journal article" date="2023" name="Plant J.">
        <title>Genome sequences and population genomics provide insights into the demographic history, inbreeding, and mutation load of two 'living fossil' tree species of Dipteronia.</title>
        <authorList>
            <person name="Feng Y."/>
            <person name="Comes H.P."/>
            <person name="Chen J."/>
            <person name="Zhu S."/>
            <person name="Lu R."/>
            <person name="Zhang X."/>
            <person name="Li P."/>
            <person name="Qiu J."/>
            <person name="Olsen K.M."/>
            <person name="Qiu Y."/>
        </authorList>
    </citation>
    <scope>NUCLEOTIDE SEQUENCE</scope>
    <source>
        <strain evidence="1">NBL</strain>
    </source>
</reference>
<comment type="caution">
    <text evidence="1">The sequence shown here is derived from an EMBL/GenBank/DDBJ whole genome shotgun (WGS) entry which is preliminary data.</text>
</comment>